<sequence>MLDTKTVREFIGELGSNSPAPGGGSVAALCASLSSALASMVFNLTVGKKAYEALNEEEKALVNKYLEVSGREKDEFLDLMNEDTEAFNELMAAFKMPKDTDEEKAARSSKIQLGYKAATQVPLKVARRSYEIYEGILVCVKYGNKNAISDGGVAALLAQSAIEGAILNVKINLSSIKDEAYTEEIRSELKKLSEDGMKKQKEILAIVNQHM</sequence>
<dbReference type="Pfam" id="PF04961">
    <property type="entry name" value="FTCD_C"/>
    <property type="match status" value="1"/>
</dbReference>
<evidence type="ECO:0000259" key="1">
    <source>
        <dbReference type="Pfam" id="PF04961"/>
    </source>
</evidence>
<dbReference type="GO" id="GO:0016787">
    <property type="term" value="F:hydrolase activity"/>
    <property type="evidence" value="ECO:0007669"/>
    <property type="project" value="UniProtKB-KW"/>
</dbReference>
<dbReference type="SUPFAM" id="SSF101262">
    <property type="entry name" value="Methenyltetrahydrofolate cyclohydrolase-like"/>
    <property type="match status" value="1"/>
</dbReference>
<dbReference type="STRING" id="318464.IO99_14400"/>
<dbReference type="Gene3D" id="1.20.120.680">
    <property type="entry name" value="Formiminotetrahydrofolate cyclodeaminase monomer, up-and-down helical bundle"/>
    <property type="match status" value="1"/>
</dbReference>
<organism evidence="2 3">
    <name type="scientific">Clostridium sulfidigenes</name>
    <dbReference type="NCBI Taxonomy" id="318464"/>
    <lineage>
        <taxon>Bacteria</taxon>
        <taxon>Bacillati</taxon>
        <taxon>Bacillota</taxon>
        <taxon>Clostridia</taxon>
        <taxon>Eubacteriales</taxon>
        <taxon>Clostridiaceae</taxon>
        <taxon>Clostridium</taxon>
    </lineage>
</organism>
<dbReference type="InterPro" id="IPR036178">
    <property type="entry name" value="Formintransfe-cycloase-like_sf"/>
</dbReference>
<proteinExistence type="predicted"/>
<dbReference type="RefSeq" id="WP_035134407.1">
    <property type="nucleotide sequence ID" value="NZ_JPMD01000035.1"/>
</dbReference>
<dbReference type="AlphaFoldDB" id="A0A084J926"/>
<keyword evidence="3" id="KW-1185">Reference proteome</keyword>
<evidence type="ECO:0000313" key="2">
    <source>
        <dbReference type="EMBL" id="KEZ85460.1"/>
    </source>
</evidence>
<protein>
    <submittedName>
        <fullName evidence="2">Methenyltetrahydrofolate cyclohydrolase</fullName>
    </submittedName>
</protein>
<dbReference type="Proteomes" id="UP000028542">
    <property type="component" value="Unassembled WGS sequence"/>
</dbReference>
<dbReference type="eggNOG" id="COG3404">
    <property type="taxonomic scope" value="Bacteria"/>
</dbReference>
<comment type="caution">
    <text evidence="2">The sequence shown here is derived from an EMBL/GenBank/DDBJ whole genome shotgun (WGS) entry which is preliminary data.</text>
</comment>
<dbReference type="EMBL" id="JPMD01000035">
    <property type="protein sequence ID" value="KEZ85460.1"/>
    <property type="molecule type" value="Genomic_DNA"/>
</dbReference>
<gene>
    <name evidence="2" type="ORF">IO99_14400</name>
</gene>
<evidence type="ECO:0000313" key="3">
    <source>
        <dbReference type="Proteomes" id="UP000028542"/>
    </source>
</evidence>
<name>A0A084J926_9CLOT</name>
<reference evidence="2 3" key="1">
    <citation type="submission" date="2014-07" db="EMBL/GenBank/DDBJ databases">
        <title>Draft genome of Clostridium sulfidigenes 113A isolated from sediments associated with methane hydrate from Krishna Godavari basin.</title>
        <authorList>
            <person name="Honkalas V.S."/>
            <person name="Dabir A.P."/>
            <person name="Arora P."/>
            <person name="Dhakephalkar P.K."/>
        </authorList>
    </citation>
    <scope>NUCLEOTIDE SEQUENCE [LARGE SCALE GENOMIC DNA]</scope>
    <source>
        <strain evidence="2 3">113A</strain>
    </source>
</reference>
<dbReference type="InterPro" id="IPR007044">
    <property type="entry name" value="Cyclodeamin/CycHdrlase"/>
</dbReference>
<accession>A0A084J926</accession>
<feature type="domain" description="Cyclodeaminase/cyclohydrolase" evidence="1">
    <location>
        <begin position="6"/>
        <end position="190"/>
    </location>
</feature>
<keyword evidence="2" id="KW-0378">Hydrolase</keyword>